<evidence type="ECO:0000256" key="3">
    <source>
        <dbReference type="ARBA" id="ARBA00007960"/>
    </source>
</evidence>
<reference evidence="9" key="2">
    <citation type="submission" date="2025-08" db="UniProtKB">
        <authorList>
            <consortium name="Ensembl"/>
        </authorList>
    </citation>
    <scope>IDENTIFICATION</scope>
    <source>
        <strain evidence="9">broiler</strain>
    </source>
</reference>
<evidence type="ECO:0000313" key="9">
    <source>
        <dbReference type="Ensembl" id="ENSGALP00010014486.1"/>
    </source>
</evidence>
<dbReference type="GO" id="GO:0000800">
    <property type="term" value="C:lateral element"/>
    <property type="evidence" value="ECO:0000318"/>
    <property type="project" value="GO_Central"/>
</dbReference>
<dbReference type="PANTHER" id="PTHR15607">
    <property type="entry name" value="SYNAPTONEMAL COMPLEX PROTEIN-RELATED"/>
    <property type="match status" value="1"/>
</dbReference>
<dbReference type="Pfam" id="PF18581">
    <property type="entry name" value="SYCP2_ARLD"/>
    <property type="match status" value="1"/>
</dbReference>
<feature type="domain" description="Synaptonemal complex protein 2 armadillo-repeat-like" evidence="7">
    <location>
        <begin position="9"/>
        <end position="170"/>
    </location>
</feature>
<feature type="compositionally biased region" description="Basic residues" evidence="6">
    <location>
        <begin position="613"/>
        <end position="624"/>
    </location>
</feature>
<reference evidence="9" key="1">
    <citation type="submission" date="2020-11" db="EMBL/GenBank/DDBJ databases">
        <title>Gallus gallus (Chicken) genome, bGalGal1, GRCg7b, maternal haplotype autosomes + Z &amp; W.</title>
        <authorList>
            <person name="Warren W."/>
            <person name="Formenti G."/>
            <person name="Fedrigo O."/>
            <person name="Haase B."/>
            <person name="Mountcastle J."/>
            <person name="Balacco J."/>
            <person name="Tracey A."/>
            <person name="Schneider V."/>
            <person name="Okimoto R."/>
            <person name="Cheng H."/>
            <person name="Hawken R."/>
            <person name="Howe K."/>
            <person name="Jarvis E.D."/>
        </authorList>
    </citation>
    <scope>NUCLEOTIDE SEQUENCE [LARGE SCALE GENOMIC DNA]</scope>
    <source>
        <strain evidence="9">Broiler</strain>
    </source>
</reference>
<dbReference type="InterPro" id="IPR040560">
    <property type="entry name" value="SYCP2_SLD"/>
</dbReference>
<dbReference type="InterPro" id="IPR024835">
    <property type="entry name" value="SYCP2-like"/>
</dbReference>
<feature type="compositionally biased region" description="Basic and acidic residues" evidence="6">
    <location>
        <begin position="637"/>
        <end position="651"/>
    </location>
</feature>
<sequence>MAAHAEDYLESLLIDAFKGKGYQKISDLLQEKETDTLQKYSNSLLSQLDKALRRELDRNDFHNVSLLLKCIQLYFKSDLQQGTSLFVEQGLVEKMTRMFVILIDPTENSFLMVLLEDFFDSALVCAWKKQLVNLFLPELGRLVTEAGICCALRQEALRTLNSILDSIPREGRKKLPLSEEVCFLTKDLAKTMLEAGDYDLQVALSEALCRLTIKKWRDDLVNHWFEDKYLAEAFKEIKDKEFETDCRKFLNQLNERLGDKRRVYSFPCLSAFADVNQVKKPSDEKLDKFWIDFNAGSHSVTFYIDSIEGVLWDSVRLQKEAVSCYSLKEDGGEKIVKIYMKIPATLNKTEATKIKLHFSAEYEILSILKKVLGDEKMMTNVGEEESIHTEKQTRQNEVTSQSNDLQKRKDPENSENMDPIPENLILQHNEQLVGTVPKTSNSDVTMTAVNQQSGLDEADQSSVKAGKQKHLLVAPEGEAVVSLSPSANKSKTLSPRMNAKSSEKPQEEKLMEASTPKKVGTVERRTRIKGLVKQKTEGRKDTYDFEVSDSASHEKVKGKGRWLNRTPNGIFHLSYRKHLFSESNNEKTSNSESEKSWILESQKETLPKSLNYTRKRRRVRRKLKVLPVSSPSSSNENRMEKGAAGQKNEKKASRKKSTSISKGDDLPTVDLAGEVPSEEPKGTWQPLDVSMEEHSGVEEEATQKFHDVSEETREESFKRKDLEALSGTVVKKPRFFNWETKHLSSESPFKPNKLSNSVEKEEEIKRGQETVDVNTAFLSKIQHEDIGDSGVIAVFESFTNQLKQLFWSRYKEMEMSAQNMLRTSEKNVSALLKEIHKCRLNKLETFKKIVMEELASLEKDTQILRNMEKDAVDFWDAQLQKLNSFCNQQKQRIQSVDSALGETAESFASTIVNTPHNVSMKSAVENGVFVVPSD</sequence>
<dbReference type="Pfam" id="PF18584">
    <property type="entry name" value="SYCP2_SLD"/>
    <property type="match status" value="1"/>
</dbReference>
<dbReference type="GeneTree" id="ENSGT00530000063859"/>
<evidence type="ECO:0007829" key="11">
    <source>
        <dbReference type="PeptideAtlas" id="A0A8V0YA49"/>
    </source>
</evidence>
<evidence type="ECO:0000256" key="2">
    <source>
        <dbReference type="ARBA" id="ARBA00004286"/>
    </source>
</evidence>
<dbReference type="Proteomes" id="UP000000539">
    <property type="component" value="Chromosome 2"/>
</dbReference>
<evidence type="ECO:0000259" key="8">
    <source>
        <dbReference type="Pfam" id="PF18584"/>
    </source>
</evidence>
<name>A0A8V0YA49_CHICK</name>
<reference evidence="9" key="3">
    <citation type="submission" date="2025-09" db="UniProtKB">
        <authorList>
            <consortium name="Ensembl"/>
        </authorList>
    </citation>
    <scope>IDENTIFICATION</scope>
    <source>
        <strain evidence="9">broiler</strain>
    </source>
</reference>
<dbReference type="AlphaFoldDB" id="A0A8V0YA49"/>
<dbReference type="GO" id="GO:0005654">
    <property type="term" value="C:nucleoplasm"/>
    <property type="evidence" value="ECO:0007669"/>
    <property type="project" value="Ensembl"/>
</dbReference>
<feature type="compositionally biased region" description="Polar residues" evidence="6">
    <location>
        <begin position="395"/>
        <end position="404"/>
    </location>
</feature>
<keyword evidence="5" id="KW-0539">Nucleus</keyword>
<keyword evidence="4" id="KW-0158">Chromosome</keyword>
<feature type="compositionally biased region" description="Basic and acidic residues" evidence="6">
    <location>
        <begin position="385"/>
        <end position="394"/>
    </location>
</feature>
<keyword evidence="11" id="KW-1267">Proteomics identification</keyword>
<evidence type="ECO:0000313" key="10">
    <source>
        <dbReference type="Proteomes" id="UP000000539"/>
    </source>
</evidence>
<accession>A0A8V0YA49</accession>
<feature type="region of interest" description="Disordered" evidence="6">
    <location>
        <begin position="609"/>
        <end position="712"/>
    </location>
</feature>
<protein>
    <submittedName>
        <fullName evidence="9">Synaptonemal complex protein 2 like</fullName>
    </submittedName>
</protein>
<dbReference type="GO" id="GO:0000779">
    <property type="term" value="C:condensed chromosome, centromeric region"/>
    <property type="evidence" value="ECO:0000318"/>
    <property type="project" value="GO_Central"/>
</dbReference>
<feature type="compositionally biased region" description="Basic and acidic residues" evidence="6">
    <location>
        <begin position="501"/>
        <end position="511"/>
    </location>
</feature>
<feature type="domain" description="Synaptonemal complex protein 2 Spt16M-like" evidence="8">
    <location>
        <begin position="263"/>
        <end position="373"/>
    </location>
</feature>
<feature type="compositionally biased region" description="Low complexity" evidence="6">
    <location>
        <begin position="625"/>
        <end position="634"/>
    </location>
</feature>
<comment type="subcellular location">
    <subcellularLocation>
        <location evidence="2">Chromosome</location>
    </subcellularLocation>
    <subcellularLocation>
        <location evidence="1">Nucleus</location>
    </subcellularLocation>
</comment>
<feature type="region of interest" description="Disordered" evidence="6">
    <location>
        <begin position="382"/>
        <end position="420"/>
    </location>
</feature>
<proteinExistence type="evidence at protein level"/>
<feature type="compositionally biased region" description="Polar residues" evidence="6">
    <location>
        <begin position="483"/>
        <end position="495"/>
    </location>
</feature>
<dbReference type="Ensembl" id="ENSGALT00010025703.1">
    <property type="protein sequence ID" value="ENSGALP00010014486.1"/>
    <property type="gene ID" value="ENSGALG00010010747.1"/>
</dbReference>
<evidence type="ECO:0000259" key="7">
    <source>
        <dbReference type="Pfam" id="PF18581"/>
    </source>
</evidence>
<evidence type="ECO:0000256" key="5">
    <source>
        <dbReference type="ARBA" id="ARBA00023242"/>
    </source>
</evidence>
<evidence type="ECO:0000256" key="6">
    <source>
        <dbReference type="SAM" id="MobiDB-lite"/>
    </source>
</evidence>
<feature type="compositionally biased region" description="Basic and acidic residues" evidence="6">
    <location>
        <begin position="691"/>
        <end position="712"/>
    </location>
</feature>
<feature type="region of interest" description="Disordered" evidence="6">
    <location>
        <begin position="482"/>
        <end position="517"/>
    </location>
</feature>
<evidence type="ECO:0000256" key="4">
    <source>
        <dbReference type="ARBA" id="ARBA00022454"/>
    </source>
</evidence>
<keyword evidence="10" id="KW-1185">Reference proteome</keyword>
<comment type="similarity">
    <text evidence="3">Belongs to the SYCP2 family.</text>
</comment>
<dbReference type="InterPro" id="IPR041322">
    <property type="entry name" value="SYCP2_ARLD"/>
</dbReference>
<dbReference type="PANTHER" id="PTHR15607:SF14">
    <property type="entry name" value="SYNAPTONEMAL COMPLEX PROTEIN 2-LIKE"/>
    <property type="match status" value="1"/>
</dbReference>
<organism evidence="9 10">
    <name type="scientific">Gallus gallus</name>
    <name type="common">Chicken</name>
    <dbReference type="NCBI Taxonomy" id="9031"/>
    <lineage>
        <taxon>Eukaryota</taxon>
        <taxon>Metazoa</taxon>
        <taxon>Chordata</taxon>
        <taxon>Craniata</taxon>
        <taxon>Vertebrata</taxon>
        <taxon>Euteleostomi</taxon>
        <taxon>Archelosauria</taxon>
        <taxon>Archosauria</taxon>
        <taxon>Dinosauria</taxon>
        <taxon>Saurischia</taxon>
        <taxon>Theropoda</taxon>
        <taxon>Coelurosauria</taxon>
        <taxon>Aves</taxon>
        <taxon>Neognathae</taxon>
        <taxon>Galloanserae</taxon>
        <taxon>Galliformes</taxon>
        <taxon>Phasianidae</taxon>
        <taxon>Phasianinae</taxon>
        <taxon>Gallus</taxon>
    </lineage>
</organism>
<evidence type="ECO:0000256" key="1">
    <source>
        <dbReference type="ARBA" id="ARBA00004123"/>
    </source>
</evidence>